<gene>
    <name evidence="2" type="ORF">SAMN06295916_0484</name>
</gene>
<evidence type="ECO:0000313" key="3">
    <source>
        <dbReference type="Proteomes" id="UP000197215"/>
    </source>
</evidence>
<feature type="region of interest" description="Disordered" evidence="1">
    <location>
        <begin position="34"/>
        <end position="60"/>
    </location>
</feature>
<evidence type="ECO:0000313" key="2">
    <source>
        <dbReference type="EMBL" id="SNC61492.1"/>
    </source>
</evidence>
<accession>A0A212T614</accession>
<dbReference type="AlphaFoldDB" id="A0A212T614"/>
<protein>
    <submittedName>
        <fullName evidence="2">Uncharacterized protein</fullName>
    </submittedName>
</protein>
<dbReference type="Proteomes" id="UP000197215">
    <property type="component" value="Unassembled WGS sequence"/>
</dbReference>
<organism evidence="2 3">
    <name type="scientific">Polynucleobacter victoriensis</name>
    <dbReference type="NCBI Taxonomy" id="2049319"/>
    <lineage>
        <taxon>Bacteria</taxon>
        <taxon>Pseudomonadati</taxon>
        <taxon>Pseudomonadota</taxon>
        <taxon>Betaproteobacteria</taxon>
        <taxon>Burkholderiales</taxon>
        <taxon>Burkholderiaceae</taxon>
        <taxon>Polynucleobacter</taxon>
    </lineage>
</organism>
<evidence type="ECO:0000256" key="1">
    <source>
        <dbReference type="SAM" id="MobiDB-lite"/>
    </source>
</evidence>
<reference evidence="2 3" key="1">
    <citation type="submission" date="2017-06" db="EMBL/GenBank/DDBJ databases">
        <authorList>
            <person name="Kim H.J."/>
            <person name="Triplett B.A."/>
        </authorList>
    </citation>
    <scope>NUCLEOTIDE SEQUENCE [LARGE SCALE GENOMIC DNA]</scope>
    <source>
        <strain evidence="2 3">MWH-VicM1</strain>
    </source>
</reference>
<dbReference type="InterPro" id="IPR021853">
    <property type="entry name" value="DUF3460"/>
</dbReference>
<proteinExistence type="predicted"/>
<dbReference type="OrthoDB" id="5296692at2"/>
<dbReference type="RefSeq" id="WP_088812389.1">
    <property type="nucleotide sequence ID" value="NZ_FYEX01000001.1"/>
</dbReference>
<dbReference type="EMBL" id="FYEX01000001">
    <property type="protein sequence ID" value="SNC61492.1"/>
    <property type="molecule type" value="Genomic_DNA"/>
</dbReference>
<keyword evidence="3" id="KW-1185">Reference proteome</keyword>
<name>A0A212T614_9BURK</name>
<sequence>MAHYKSNITLFLEELKAQKPQLEKAQQEGRALLWDKAPTTPDEQKRNQMARVKQKAYVYQ</sequence>
<dbReference type="Pfam" id="PF11943">
    <property type="entry name" value="DUF3460"/>
    <property type="match status" value="1"/>
</dbReference>